<name>X1TNI8_9ZZZZ</name>
<comment type="caution">
    <text evidence="2">The sequence shown here is derived from an EMBL/GenBank/DDBJ whole genome shotgun (WGS) entry which is preliminary data.</text>
</comment>
<reference evidence="2" key="1">
    <citation type="journal article" date="2014" name="Front. Microbiol.">
        <title>High frequency of phylogenetically diverse reductive dehalogenase-homologous genes in deep subseafloor sedimentary metagenomes.</title>
        <authorList>
            <person name="Kawai M."/>
            <person name="Futagami T."/>
            <person name="Toyoda A."/>
            <person name="Takaki Y."/>
            <person name="Nishi S."/>
            <person name="Hori S."/>
            <person name="Arai W."/>
            <person name="Tsubouchi T."/>
            <person name="Morono Y."/>
            <person name="Uchiyama I."/>
            <person name="Ito T."/>
            <person name="Fujiyama A."/>
            <person name="Inagaki F."/>
            <person name="Takami H."/>
        </authorList>
    </citation>
    <scope>NUCLEOTIDE SEQUENCE</scope>
    <source>
        <strain evidence="2">Expedition CK06-06</strain>
    </source>
</reference>
<accession>X1TNI8</accession>
<dbReference type="AlphaFoldDB" id="X1TNI8"/>
<evidence type="ECO:0000313" key="2">
    <source>
        <dbReference type="EMBL" id="GAI89130.1"/>
    </source>
</evidence>
<proteinExistence type="predicted"/>
<evidence type="ECO:0000256" key="1">
    <source>
        <dbReference type="SAM" id="Phobius"/>
    </source>
</evidence>
<keyword evidence="1" id="KW-1133">Transmembrane helix</keyword>
<sequence length="67" mass="7467">MVEKPNYGKIMAVVLITILIWVWADLALDEEFSVSGGTISMAKSTRPNLWVSFNDEPSVSINKIVLK</sequence>
<gene>
    <name evidence="2" type="ORF">S12H4_39888</name>
</gene>
<protein>
    <submittedName>
        <fullName evidence="2">Uncharacterized protein</fullName>
    </submittedName>
</protein>
<organism evidence="2">
    <name type="scientific">marine sediment metagenome</name>
    <dbReference type="NCBI Taxonomy" id="412755"/>
    <lineage>
        <taxon>unclassified sequences</taxon>
        <taxon>metagenomes</taxon>
        <taxon>ecological metagenomes</taxon>
    </lineage>
</organism>
<keyword evidence="1" id="KW-0472">Membrane</keyword>
<feature type="transmembrane region" description="Helical" evidence="1">
    <location>
        <begin position="7"/>
        <end position="24"/>
    </location>
</feature>
<keyword evidence="1" id="KW-0812">Transmembrane</keyword>
<feature type="non-terminal residue" evidence="2">
    <location>
        <position position="67"/>
    </location>
</feature>
<dbReference type="EMBL" id="BARW01024155">
    <property type="protein sequence ID" value="GAI89130.1"/>
    <property type="molecule type" value="Genomic_DNA"/>
</dbReference>